<evidence type="ECO:0000313" key="2">
    <source>
        <dbReference type="EMBL" id="ESK93888.1"/>
    </source>
</evidence>
<reference evidence="2 3" key="1">
    <citation type="journal article" date="2014" name="BMC Genomics">
        <title>Genome and secretome analysis of the hemibiotrophic fungal pathogen, Moniliophthora roreri, which causes frosty pod rot disease of cacao: mechanisms of the biotrophic and necrotrophic phases.</title>
        <authorList>
            <person name="Meinhardt L.W."/>
            <person name="Costa G.G.L."/>
            <person name="Thomazella D.P.T."/>
            <person name="Teixeira P.J.P.L."/>
            <person name="Carazzolle M.F."/>
            <person name="Schuster S.C."/>
            <person name="Carlson J.E."/>
            <person name="Guiltinan M.J."/>
            <person name="Mieczkowski P."/>
            <person name="Farmer A."/>
            <person name="Ramaraj T."/>
            <person name="Crozier J."/>
            <person name="Davis R.E."/>
            <person name="Shao J."/>
            <person name="Melnick R.L."/>
            <person name="Pereira G.A.G."/>
            <person name="Bailey B.A."/>
        </authorList>
    </citation>
    <scope>NUCLEOTIDE SEQUENCE [LARGE SCALE GENOMIC DNA]</scope>
    <source>
        <strain evidence="2 3">MCA 2997</strain>
    </source>
</reference>
<keyword evidence="1" id="KW-0472">Membrane</keyword>
<feature type="transmembrane region" description="Helical" evidence="1">
    <location>
        <begin position="542"/>
        <end position="563"/>
    </location>
</feature>
<proteinExistence type="predicted"/>
<accession>V2X424</accession>
<keyword evidence="3" id="KW-1185">Reference proteome</keyword>
<dbReference type="Proteomes" id="UP000017559">
    <property type="component" value="Unassembled WGS sequence"/>
</dbReference>
<dbReference type="HOGENOM" id="CLU_370862_0_0_1"/>
<evidence type="ECO:0000313" key="3">
    <source>
        <dbReference type="Proteomes" id="UP000017559"/>
    </source>
</evidence>
<dbReference type="OrthoDB" id="2624308at2759"/>
<sequence>MSQITKRSALVRLFREDPGVEGCAWFHRRREDRYHVLANIIRVACNIIFAPLFILYPITSSTGKIIYNSVQTDWINEHVHLPNAVLRNPPEDVEEQNLITSTLAASRSVSSSTTDEGVYEETNFEPRWMLQVTFCNGQYTGHAQIDWTGEHRDTGYTALSYDMNAAKTLFNEAGKTLNDPKKLNGKLSLLNRRQISEQLLMEYCSAIRDPKSPNRKEKEFIWLDEFCLSRERHPNEVQQEMTDVKRERKEELGRMPDIYRGANMVVVFCHVVDCDHTTLDCSWGKRLYTLGEILHANEVQRMTRKIDHDESGKEMKQSHLYTEPARSFRERMMHHAARANRWHLHSILRQSNNSGSDTWQMAIHALIVDAIRRDRETKYHEHKFLGKGLNGLLPRRARLHHLKGEDGWADLAWLLELNQGFYNQAALAAVCCLPDRPKAGNGWLGPPIEPRAGNERLEPLVTAFVVGGDEDKKVAPLNIIGAQTIGLHPCLKRDGYALYRNPHARAMGRISMAMLPILSFIPLIMTPVAIGYPALTFGRGVTIYWLLLASHNFFRLIVGTMYLQRSGWVFLRESKWGDGSGDDVEWGSDLDEVLGEVDRSCTNLHEWGPEQMIPVWDSPGNTHKRGHLVDLRTGVKTRVVVCQKPNAMVVLGVHGSGVTYMLLDRPDNVNEMAVKVGMANLPPYTLATTEKCGSVRVGPAGDVAVKEQEEREGQEEHVSIWDKLEVLAWLKWLYTVTRESRVRAATDMA</sequence>
<name>V2X424_MONRO</name>
<feature type="transmembrane region" description="Helical" evidence="1">
    <location>
        <begin position="510"/>
        <end position="530"/>
    </location>
</feature>
<feature type="transmembrane region" description="Helical" evidence="1">
    <location>
        <begin position="36"/>
        <end position="56"/>
    </location>
</feature>
<keyword evidence="1" id="KW-0812">Transmembrane</keyword>
<dbReference type="EMBL" id="AWSO01000165">
    <property type="protein sequence ID" value="ESK93888.1"/>
    <property type="molecule type" value="Genomic_DNA"/>
</dbReference>
<dbReference type="KEGG" id="mrr:Moror_12995"/>
<keyword evidence="1" id="KW-1133">Transmembrane helix</keyword>
<evidence type="ECO:0000256" key="1">
    <source>
        <dbReference type="SAM" id="Phobius"/>
    </source>
</evidence>
<comment type="caution">
    <text evidence="2">The sequence shown here is derived from an EMBL/GenBank/DDBJ whole genome shotgun (WGS) entry which is preliminary data.</text>
</comment>
<dbReference type="AlphaFoldDB" id="V2X424"/>
<gene>
    <name evidence="2" type="ORF">Moror_12995</name>
</gene>
<organism evidence="2 3">
    <name type="scientific">Moniliophthora roreri (strain MCA 2997)</name>
    <name type="common">Cocoa frosty pod rot fungus</name>
    <name type="synonym">Crinipellis roreri</name>
    <dbReference type="NCBI Taxonomy" id="1381753"/>
    <lineage>
        <taxon>Eukaryota</taxon>
        <taxon>Fungi</taxon>
        <taxon>Dikarya</taxon>
        <taxon>Basidiomycota</taxon>
        <taxon>Agaricomycotina</taxon>
        <taxon>Agaricomycetes</taxon>
        <taxon>Agaricomycetidae</taxon>
        <taxon>Agaricales</taxon>
        <taxon>Marasmiineae</taxon>
        <taxon>Marasmiaceae</taxon>
        <taxon>Moniliophthora</taxon>
    </lineage>
</organism>
<protein>
    <submittedName>
        <fullName evidence="2">Uncharacterized protein</fullName>
    </submittedName>
</protein>